<feature type="signal peptide" evidence="1">
    <location>
        <begin position="1"/>
        <end position="19"/>
    </location>
</feature>
<protein>
    <submittedName>
        <fullName evidence="3">Sugar transporter</fullName>
    </submittedName>
</protein>
<name>A0A5P2G0J0_9BACT</name>
<proteinExistence type="predicted"/>
<dbReference type="OrthoDB" id="767251at2"/>
<dbReference type="InterPro" id="IPR036929">
    <property type="entry name" value="DsbDN_sf"/>
</dbReference>
<dbReference type="AlphaFoldDB" id="A0A5P2G0J0"/>
<dbReference type="KEGG" id="arac:E0W69_001185"/>
<dbReference type="EMBL" id="CP044016">
    <property type="protein sequence ID" value="QES87330.1"/>
    <property type="molecule type" value="Genomic_DNA"/>
</dbReference>
<reference evidence="3 4" key="1">
    <citation type="submission" date="2019-09" db="EMBL/GenBank/DDBJ databases">
        <title>Complete genome sequence of Arachidicoccus sp. B3-10 isolated from apple orchard soil.</title>
        <authorList>
            <person name="Kim H.S."/>
            <person name="Han K.-I."/>
            <person name="Suh M.K."/>
            <person name="Lee K.C."/>
            <person name="Eom M.K."/>
            <person name="Kim J.-S."/>
            <person name="Kang S.W."/>
            <person name="Sin Y."/>
            <person name="Lee J.-S."/>
        </authorList>
    </citation>
    <scope>NUCLEOTIDE SEQUENCE [LARGE SCALE GENOMIC DNA]</scope>
    <source>
        <strain evidence="3 4">B3-10</strain>
    </source>
</reference>
<evidence type="ECO:0000259" key="2">
    <source>
        <dbReference type="Pfam" id="PF11412"/>
    </source>
</evidence>
<sequence>MKRSILALMLVFSVVVAFAQGNPVKWSYKAVKKGPGVYAVIITSESPAPWHIYSQTTPDGGPVPTKITFAKNPLVTLNGGVKEAGDLKTTHDKNFGVDVKYFSGKTEFTQLVKVKGKVSTNLKGTVEFMVCNDHECLPPSKQEFTVKL</sequence>
<evidence type="ECO:0000313" key="4">
    <source>
        <dbReference type="Proteomes" id="UP000292424"/>
    </source>
</evidence>
<evidence type="ECO:0000313" key="3">
    <source>
        <dbReference type="EMBL" id="QES87330.1"/>
    </source>
</evidence>
<keyword evidence="1" id="KW-0732">Signal</keyword>
<keyword evidence="3" id="KW-0762">Sugar transport</keyword>
<organism evidence="3 4">
    <name type="scientific">Rhizosphaericola mali</name>
    <dbReference type="NCBI Taxonomy" id="2545455"/>
    <lineage>
        <taxon>Bacteria</taxon>
        <taxon>Pseudomonadati</taxon>
        <taxon>Bacteroidota</taxon>
        <taxon>Chitinophagia</taxon>
        <taxon>Chitinophagales</taxon>
        <taxon>Chitinophagaceae</taxon>
        <taxon>Rhizosphaericola</taxon>
    </lineage>
</organism>
<feature type="domain" description="Thiol:disulfide interchange protein DsbD N-terminal" evidence="2">
    <location>
        <begin position="47"/>
        <end position="146"/>
    </location>
</feature>
<dbReference type="Pfam" id="PF11412">
    <property type="entry name" value="DsbD_N"/>
    <property type="match status" value="1"/>
</dbReference>
<accession>A0A5P2G0J0</accession>
<keyword evidence="4" id="KW-1185">Reference proteome</keyword>
<gene>
    <name evidence="3" type="ORF">E0W69_001185</name>
</gene>
<dbReference type="Proteomes" id="UP000292424">
    <property type="component" value="Chromosome"/>
</dbReference>
<dbReference type="Gene3D" id="2.60.40.1250">
    <property type="entry name" value="Thiol:disulfide interchange protein DsbD, N-terminal domain"/>
    <property type="match status" value="1"/>
</dbReference>
<keyword evidence="3" id="KW-0813">Transport</keyword>
<dbReference type="InterPro" id="IPR028250">
    <property type="entry name" value="DsbDN"/>
</dbReference>
<feature type="chain" id="PRO_5024338210" evidence="1">
    <location>
        <begin position="20"/>
        <end position="148"/>
    </location>
</feature>
<evidence type="ECO:0000256" key="1">
    <source>
        <dbReference type="SAM" id="SignalP"/>
    </source>
</evidence>
<dbReference type="RefSeq" id="WP_131328208.1">
    <property type="nucleotide sequence ID" value="NZ_CP044016.1"/>
</dbReference>